<protein>
    <submittedName>
        <fullName evidence="1">Uncharacterized protein</fullName>
    </submittedName>
</protein>
<evidence type="ECO:0000313" key="4">
    <source>
        <dbReference type="Proteomes" id="UP000321891"/>
    </source>
</evidence>
<name>A0A0D6N7N6_9PROT</name>
<dbReference type="Proteomes" id="UP000321891">
    <property type="component" value="Unassembled WGS sequence"/>
</dbReference>
<evidence type="ECO:0000313" key="1">
    <source>
        <dbReference type="EMBL" id="GAN61573.1"/>
    </source>
</evidence>
<dbReference type="AlphaFoldDB" id="A0A0D6N7N6"/>
<keyword evidence="4" id="KW-1185">Reference proteome</keyword>
<dbReference type="EMBL" id="BJVU01000016">
    <property type="protein sequence ID" value="GEL59932.1"/>
    <property type="molecule type" value="Genomic_DNA"/>
</dbReference>
<reference evidence="1 3" key="1">
    <citation type="submission" date="2012-11" db="EMBL/GenBank/DDBJ databases">
        <title>Whole genome sequence of Acetobacter cibinongensis 4H-1.</title>
        <authorList>
            <person name="Azuma Y."/>
            <person name="Higashiura N."/>
            <person name="Hirakawa H."/>
            <person name="Matsushita K."/>
        </authorList>
    </citation>
    <scope>NUCLEOTIDE SEQUENCE [LARGE SCALE GENOMIC DNA]</scope>
    <source>
        <strain evidence="1 3">4H-1</strain>
    </source>
</reference>
<dbReference type="Proteomes" id="UP000032671">
    <property type="component" value="Unassembled WGS sequence"/>
</dbReference>
<dbReference type="STRING" id="1231339.Abci_046_006"/>
<comment type="caution">
    <text evidence="1">The sequence shown here is derived from an EMBL/GenBank/DDBJ whole genome shotgun (WGS) entry which is preliminary data.</text>
</comment>
<organism evidence="1 3">
    <name type="scientific">Acetobacter cibinongensis</name>
    <dbReference type="NCBI Taxonomy" id="146475"/>
    <lineage>
        <taxon>Bacteria</taxon>
        <taxon>Pseudomonadati</taxon>
        <taxon>Pseudomonadota</taxon>
        <taxon>Alphaproteobacteria</taxon>
        <taxon>Acetobacterales</taxon>
        <taxon>Acetobacteraceae</taxon>
        <taxon>Acetobacter</taxon>
    </lineage>
</organism>
<evidence type="ECO:0000313" key="2">
    <source>
        <dbReference type="EMBL" id="GEL59932.1"/>
    </source>
</evidence>
<reference evidence="2 4" key="2">
    <citation type="submission" date="2019-07" db="EMBL/GenBank/DDBJ databases">
        <title>Whole genome shotgun sequence of Acetobacter cibinongensis NBRC 16605.</title>
        <authorList>
            <person name="Hosoyama A."/>
            <person name="Uohara A."/>
            <person name="Ohji S."/>
            <person name="Ichikawa N."/>
        </authorList>
    </citation>
    <scope>NUCLEOTIDE SEQUENCE [LARGE SCALE GENOMIC DNA]</scope>
    <source>
        <strain evidence="2 4">NBRC 16605</strain>
    </source>
</reference>
<dbReference type="EMBL" id="BAMV01000044">
    <property type="protein sequence ID" value="GAN61573.1"/>
    <property type="molecule type" value="Genomic_DNA"/>
</dbReference>
<evidence type="ECO:0000313" key="3">
    <source>
        <dbReference type="Proteomes" id="UP000032671"/>
    </source>
</evidence>
<dbReference type="RefSeq" id="WP_048839617.1">
    <property type="nucleotide sequence ID" value="NZ_BAMV01000044.1"/>
</dbReference>
<proteinExistence type="predicted"/>
<accession>A0A0D6N7N6</accession>
<accession>A0A6N3SS56</accession>
<gene>
    <name evidence="1" type="ORF">Abci_046_006</name>
    <name evidence="2" type="ORF">ACI01nite_25340</name>
</gene>
<sequence>MAQTQRIVFVPYTWRTKGKARYLEQGAALPCRSESDALNKLEKIRAGVMTAAGGRAFKMLVDEAAGDYGDPEILGEVGEVPSLQEA</sequence>